<dbReference type="PANTHER" id="PTHR11257">
    <property type="entry name" value="CHEMOSENSORY PROTEIN-RELATED"/>
    <property type="match status" value="1"/>
</dbReference>
<evidence type="ECO:0000313" key="2">
    <source>
        <dbReference type="EMBL" id="KAK7865712.1"/>
    </source>
</evidence>
<keyword evidence="1" id="KW-0732">Signal</keyword>
<proteinExistence type="predicted"/>
<dbReference type="InterPro" id="IPR005055">
    <property type="entry name" value="A10/PebIII"/>
</dbReference>
<comment type="caution">
    <text evidence="2">The sequence shown here is derived from an EMBL/GenBank/DDBJ whole genome shotgun (WGS) entry which is preliminary data.</text>
</comment>
<name>A0AAN9VRX9_9ORTH</name>
<dbReference type="Proteomes" id="UP001378592">
    <property type="component" value="Unassembled WGS sequence"/>
</dbReference>
<sequence>MHHSPSSFLCRSPKKRRSDLHPAMNRGLALALALAALVAVALAAPAEEKYTDKYDNVNLDEILSNERLFKKYLECLLADTDVHCTADGKELKKSIPDALTNDCAKCTNFQKNGSGKVIKHLRENKPADWQRLQAKYDPEDVYMTKFAENRKASS</sequence>
<feature type="signal peptide" evidence="1">
    <location>
        <begin position="1"/>
        <end position="43"/>
    </location>
</feature>
<protein>
    <recommendedName>
        <fullName evidence="4">Chemosensory protein</fullName>
    </recommendedName>
</protein>
<reference evidence="2 3" key="1">
    <citation type="submission" date="2024-03" db="EMBL/GenBank/DDBJ databases">
        <title>The genome assembly and annotation of the cricket Gryllus longicercus Weissman &amp; Gray.</title>
        <authorList>
            <person name="Szrajer S."/>
            <person name="Gray D."/>
            <person name="Ylla G."/>
        </authorList>
    </citation>
    <scope>NUCLEOTIDE SEQUENCE [LARGE SCALE GENOMIC DNA]</scope>
    <source>
        <strain evidence="2">DAG 2021-001</strain>
        <tissue evidence="2">Whole body minus gut</tissue>
    </source>
</reference>
<dbReference type="SUPFAM" id="SSF100910">
    <property type="entry name" value="Chemosensory protein Csp2"/>
    <property type="match status" value="1"/>
</dbReference>
<dbReference type="Gene3D" id="1.10.2080.10">
    <property type="entry name" value="Insect odorant-binding protein A10/Ejaculatory bulb-specific protein 3"/>
    <property type="match status" value="1"/>
</dbReference>
<evidence type="ECO:0000256" key="1">
    <source>
        <dbReference type="SAM" id="SignalP"/>
    </source>
</evidence>
<dbReference type="Pfam" id="PF03392">
    <property type="entry name" value="OS-D"/>
    <property type="match status" value="1"/>
</dbReference>
<keyword evidence="3" id="KW-1185">Reference proteome</keyword>
<dbReference type="PANTHER" id="PTHR11257:SF12">
    <property type="entry name" value="EJACULATORY BULB-SPECIFIC PROTEIN 3-RELATED"/>
    <property type="match status" value="1"/>
</dbReference>
<accession>A0AAN9VRX9</accession>
<gene>
    <name evidence="2" type="ORF">R5R35_005506</name>
</gene>
<evidence type="ECO:0008006" key="4">
    <source>
        <dbReference type="Google" id="ProtNLM"/>
    </source>
</evidence>
<dbReference type="EMBL" id="JAZDUA010000167">
    <property type="protein sequence ID" value="KAK7865712.1"/>
    <property type="molecule type" value="Genomic_DNA"/>
</dbReference>
<dbReference type="InterPro" id="IPR036682">
    <property type="entry name" value="OS_D_A10/PebIII_sf"/>
</dbReference>
<organism evidence="2 3">
    <name type="scientific">Gryllus longicercus</name>
    <dbReference type="NCBI Taxonomy" id="2509291"/>
    <lineage>
        <taxon>Eukaryota</taxon>
        <taxon>Metazoa</taxon>
        <taxon>Ecdysozoa</taxon>
        <taxon>Arthropoda</taxon>
        <taxon>Hexapoda</taxon>
        <taxon>Insecta</taxon>
        <taxon>Pterygota</taxon>
        <taxon>Neoptera</taxon>
        <taxon>Polyneoptera</taxon>
        <taxon>Orthoptera</taxon>
        <taxon>Ensifera</taxon>
        <taxon>Gryllidea</taxon>
        <taxon>Grylloidea</taxon>
        <taxon>Gryllidae</taxon>
        <taxon>Gryllinae</taxon>
        <taxon>Gryllus</taxon>
    </lineage>
</organism>
<feature type="chain" id="PRO_5043045318" description="Chemosensory protein" evidence="1">
    <location>
        <begin position="44"/>
        <end position="154"/>
    </location>
</feature>
<evidence type="ECO:0000313" key="3">
    <source>
        <dbReference type="Proteomes" id="UP001378592"/>
    </source>
</evidence>
<dbReference type="AlphaFoldDB" id="A0AAN9VRX9"/>